<dbReference type="Gramene" id="rna11301">
    <property type="protein sequence ID" value="RHN75140.1"/>
    <property type="gene ID" value="gene11301"/>
</dbReference>
<dbReference type="PRINTS" id="PR01951">
    <property type="entry name" value="LANCEUKARYTE"/>
</dbReference>
<keyword evidence="2" id="KW-0479">Metal-binding</keyword>
<dbReference type="Gene3D" id="1.50.10.10">
    <property type="match status" value="1"/>
</dbReference>
<accession>A0A396JAF1</accession>
<reference evidence="3" key="1">
    <citation type="journal article" date="2018" name="Nat. Plants">
        <title>Whole-genome landscape of Medicago truncatula symbiotic genes.</title>
        <authorList>
            <person name="Pecrix Y."/>
            <person name="Gamas P."/>
            <person name="Carrere S."/>
        </authorList>
    </citation>
    <scope>NUCLEOTIDE SEQUENCE</scope>
    <source>
        <tissue evidence="3">Leaves</tissue>
    </source>
</reference>
<name>A0A396JAF1_MEDTR</name>
<dbReference type="Proteomes" id="UP000265566">
    <property type="component" value="Chromosome 2"/>
</dbReference>
<comment type="caution">
    <text evidence="3">The sequence shown here is derived from an EMBL/GenBank/DDBJ whole genome shotgun (WGS) entry which is preliminary data.</text>
</comment>
<dbReference type="GO" id="GO:0005975">
    <property type="term" value="P:carbohydrate metabolic process"/>
    <property type="evidence" value="ECO:0007669"/>
    <property type="project" value="InterPro"/>
</dbReference>
<dbReference type="SMART" id="SM01260">
    <property type="entry name" value="LANC_like"/>
    <property type="match status" value="1"/>
</dbReference>
<evidence type="ECO:0000256" key="2">
    <source>
        <dbReference type="PIRSR" id="PIRSR607822-1"/>
    </source>
</evidence>
<evidence type="ECO:0000256" key="1">
    <source>
        <dbReference type="ARBA" id="ARBA00007179"/>
    </source>
</evidence>
<dbReference type="InterPro" id="IPR020464">
    <property type="entry name" value="LanC-like_prot_euk"/>
</dbReference>
<dbReference type="AlphaFoldDB" id="A0A396JAF1"/>
<dbReference type="InterPro" id="IPR007822">
    <property type="entry name" value="LANC-like"/>
</dbReference>
<dbReference type="SUPFAM" id="SSF158745">
    <property type="entry name" value="LanC-like"/>
    <property type="match status" value="1"/>
</dbReference>
<gene>
    <name evidence="3" type="ORF">MtrunA17_Chr2g0317911</name>
</gene>
<protein>
    <submittedName>
        <fullName evidence="3">Putative lanthionine synthetase C</fullName>
    </submittedName>
</protein>
<evidence type="ECO:0000313" key="3">
    <source>
        <dbReference type="EMBL" id="RHN75140.1"/>
    </source>
</evidence>
<sequence length="381" mass="42552">MSDRFFPNNLPPFTAGAETTLEDEEEEATSSQTPTQHSLTSLLSLPYQTLTSKLQATALHFKQSVVSETWGSGVNRVKDYTLYTGVLGTAYLVFKSYQVSKNVDDLNLCLKIVKACDSASANSSRIELPCDLPYELLYGRTGYLWACSFLNKHVGKDTIPTTYMRPIVDEVITTGRKLAHKGRCPLMYEWHGKKYWGAAHGLAGIMNVLMDMELKPDEVEDIKGTLRYMIKNRFSSGNYPSSEGSESDRLVHWCHGAPGVTLTLVKAAEVFGDREFLQAAEDAGEVVWKRGLLKRVGICHGISGNTYVFLSLYRLTGNKEYLYRAKGFSCFLLDRAQELIGQGKMHGGDRPYSLFEGLGGMTYTFVDMIDPQVARFPGYEL</sequence>
<dbReference type="Pfam" id="PF05147">
    <property type="entry name" value="LANC_like"/>
    <property type="match status" value="2"/>
</dbReference>
<proteinExistence type="inferred from homology"/>
<dbReference type="GO" id="GO:0031179">
    <property type="term" value="P:peptide modification"/>
    <property type="evidence" value="ECO:0007669"/>
    <property type="project" value="InterPro"/>
</dbReference>
<dbReference type="CDD" id="cd04794">
    <property type="entry name" value="euk_LANCL"/>
    <property type="match status" value="1"/>
</dbReference>
<dbReference type="PRINTS" id="PR01950">
    <property type="entry name" value="LANCSUPER"/>
</dbReference>
<organism evidence="3">
    <name type="scientific">Medicago truncatula</name>
    <name type="common">Barrel medic</name>
    <name type="synonym">Medicago tribuloides</name>
    <dbReference type="NCBI Taxonomy" id="3880"/>
    <lineage>
        <taxon>Eukaryota</taxon>
        <taxon>Viridiplantae</taxon>
        <taxon>Streptophyta</taxon>
        <taxon>Embryophyta</taxon>
        <taxon>Tracheophyta</taxon>
        <taxon>Spermatophyta</taxon>
        <taxon>Magnoliopsida</taxon>
        <taxon>eudicotyledons</taxon>
        <taxon>Gunneridae</taxon>
        <taxon>Pentapetalae</taxon>
        <taxon>rosids</taxon>
        <taxon>fabids</taxon>
        <taxon>Fabales</taxon>
        <taxon>Fabaceae</taxon>
        <taxon>Papilionoideae</taxon>
        <taxon>50 kb inversion clade</taxon>
        <taxon>NPAAA clade</taxon>
        <taxon>Hologalegina</taxon>
        <taxon>IRL clade</taxon>
        <taxon>Trifolieae</taxon>
        <taxon>Medicago</taxon>
    </lineage>
</organism>
<dbReference type="PANTHER" id="PTHR12736:SF7">
    <property type="entry name" value="LANC-LIKE PROTEIN 3"/>
    <property type="match status" value="1"/>
</dbReference>
<dbReference type="GO" id="GO:0046872">
    <property type="term" value="F:metal ion binding"/>
    <property type="evidence" value="ECO:0007669"/>
    <property type="project" value="UniProtKB-KW"/>
</dbReference>
<feature type="binding site" evidence="2">
    <location>
        <position position="300"/>
    </location>
    <ligand>
        <name>Zn(2+)</name>
        <dbReference type="ChEBI" id="CHEBI:29105"/>
    </ligand>
</feature>
<dbReference type="EMBL" id="PSQE01000002">
    <property type="protein sequence ID" value="RHN75140.1"/>
    <property type="molecule type" value="Genomic_DNA"/>
</dbReference>
<feature type="binding site" evidence="2">
    <location>
        <position position="254"/>
    </location>
    <ligand>
        <name>Zn(2+)</name>
        <dbReference type="ChEBI" id="CHEBI:29105"/>
    </ligand>
</feature>
<dbReference type="PANTHER" id="PTHR12736">
    <property type="entry name" value="LANC-LIKE PROTEIN"/>
    <property type="match status" value="1"/>
</dbReference>
<keyword evidence="2" id="KW-0862">Zinc</keyword>
<dbReference type="InterPro" id="IPR012341">
    <property type="entry name" value="6hp_glycosidase-like_sf"/>
</dbReference>
<feature type="binding site" evidence="2">
    <location>
        <position position="299"/>
    </location>
    <ligand>
        <name>Zn(2+)</name>
        <dbReference type="ChEBI" id="CHEBI:29105"/>
    </ligand>
</feature>
<comment type="similarity">
    <text evidence="1">Belongs to the LanC-like protein family.</text>
</comment>